<evidence type="ECO:0000256" key="2">
    <source>
        <dbReference type="SAM" id="Phobius"/>
    </source>
</evidence>
<feature type="transmembrane region" description="Helical" evidence="2">
    <location>
        <begin position="51"/>
        <end position="70"/>
    </location>
</feature>
<evidence type="ECO:0000256" key="1">
    <source>
        <dbReference type="SAM" id="MobiDB-lite"/>
    </source>
</evidence>
<comment type="caution">
    <text evidence="3">The sequence shown here is derived from an EMBL/GenBank/DDBJ whole genome shotgun (WGS) entry which is preliminary data.</text>
</comment>
<dbReference type="EMBL" id="BABT02000028">
    <property type="protein sequence ID" value="GAA94190.1"/>
    <property type="molecule type" value="Genomic_DNA"/>
</dbReference>
<dbReference type="Proteomes" id="UP000009131">
    <property type="component" value="Unassembled WGS sequence"/>
</dbReference>
<accession>G7DUD0</accession>
<dbReference type="InParanoid" id="G7DUD0"/>
<keyword evidence="2" id="KW-0472">Membrane</keyword>
<dbReference type="Pfam" id="PF06522">
    <property type="entry name" value="B12D"/>
    <property type="match status" value="1"/>
</dbReference>
<feature type="region of interest" description="Disordered" evidence="1">
    <location>
        <begin position="22"/>
        <end position="42"/>
    </location>
</feature>
<reference evidence="3 4" key="2">
    <citation type="journal article" date="2012" name="Open Biol.">
        <title>Characteristics of nucleosomes and linker DNA regions on the genome of the basidiomycete Mixia osmundae revealed by mono- and dinucleosome mapping.</title>
        <authorList>
            <person name="Nishida H."/>
            <person name="Kondo S."/>
            <person name="Matsumoto T."/>
            <person name="Suzuki Y."/>
            <person name="Yoshikawa H."/>
            <person name="Taylor T.D."/>
            <person name="Sugiyama J."/>
        </authorList>
    </citation>
    <scope>NUCLEOTIDE SEQUENCE [LARGE SCALE GENOMIC DNA]</scope>
    <source>
        <strain evidence="4">CBS 9802 / IAM 14324 / JCM 22182 / KY 12970</strain>
    </source>
</reference>
<keyword evidence="2" id="KW-1133">Transmembrane helix</keyword>
<dbReference type="RefSeq" id="XP_014569624.1">
    <property type="nucleotide sequence ID" value="XM_014714138.1"/>
</dbReference>
<evidence type="ECO:0000313" key="4">
    <source>
        <dbReference type="Proteomes" id="UP000009131"/>
    </source>
</evidence>
<keyword evidence="2" id="KW-0812">Transmembrane</keyword>
<dbReference type="AlphaFoldDB" id="G7DUD0"/>
<sequence length="97" mass="10569">MYAARAMRPLPRVGTASVRSFHHSPVARSTAGAEKTGRGLGAARKRIPPELLPMGAAVGLALIGATFALGHHMMKDDLRHLPEHEQRKIKKQREQDG</sequence>
<protein>
    <submittedName>
        <fullName evidence="3">Uncharacterized protein</fullName>
    </submittedName>
</protein>
<dbReference type="HOGENOM" id="CLU_2347173_0_0_1"/>
<name>G7DUD0_MIXOS</name>
<gene>
    <name evidence="3" type="primary">Mo00838</name>
    <name evidence="3" type="ORF">E5Q_00838</name>
</gene>
<dbReference type="InterPro" id="IPR010530">
    <property type="entry name" value="B12D"/>
</dbReference>
<evidence type="ECO:0000313" key="3">
    <source>
        <dbReference type="EMBL" id="GAA94190.1"/>
    </source>
</evidence>
<keyword evidence="4" id="KW-1185">Reference proteome</keyword>
<proteinExistence type="predicted"/>
<dbReference type="OrthoDB" id="202195at2759"/>
<organism evidence="3 4">
    <name type="scientific">Mixia osmundae (strain CBS 9802 / IAM 14324 / JCM 22182 / KY 12970)</name>
    <dbReference type="NCBI Taxonomy" id="764103"/>
    <lineage>
        <taxon>Eukaryota</taxon>
        <taxon>Fungi</taxon>
        <taxon>Dikarya</taxon>
        <taxon>Basidiomycota</taxon>
        <taxon>Pucciniomycotina</taxon>
        <taxon>Mixiomycetes</taxon>
        <taxon>Mixiales</taxon>
        <taxon>Mixiaceae</taxon>
        <taxon>Mixia</taxon>
    </lineage>
</organism>
<reference evidence="3 4" key="1">
    <citation type="journal article" date="2011" name="J. Gen. Appl. Microbiol.">
        <title>Draft genome sequencing of the enigmatic basidiomycete Mixia osmundae.</title>
        <authorList>
            <person name="Nishida H."/>
            <person name="Nagatsuka Y."/>
            <person name="Sugiyama J."/>
        </authorList>
    </citation>
    <scope>NUCLEOTIDE SEQUENCE [LARGE SCALE GENOMIC DNA]</scope>
    <source>
        <strain evidence="4">CBS 9802 / IAM 14324 / JCM 22182 / KY 12970</strain>
    </source>
</reference>